<protein>
    <submittedName>
        <fullName evidence="4">FYN binding protein b</fullName>
    </submittedName>
</protein>
<reference evidence="4" key="1">
    <citation type="submission" date="2025-08" db="UniProtKB">
        <authorList>
            <consortium name="Ensembl"/>
        </authorList>
    </citation>
    <scope>IDENTIFICATION</scope>
</reference>
<sequence>MDANKSDVKAIMARFQASGASVDDSTPVGRPKAPLQPVLSSGPAMQKKPVLESLSGGAINSPSKPPFLKSTQFTKSDSDAHEPSKTKALAGKFANSIDDTTITKPPVFNKVQTPLKPPFSQAAEAKVPLHKPPFNKPPLNSTMPETKPVFPKPPGALNSKPSWVKEDSGGGAATNTSPMPLKIPNSLQKPSSNVLKMKQQNEDQPETKTDTASKFPPQAKITPKPTNNFKNAQSLFNKEKDPSEQSESGGANKPSVSAMNSAFPPKPPANKKPSLKKPSKDPAKADGINGDIPPGLKRNPLPNSLALGPPPAKPNRPPKVDLQSFKRTAEAPTEGKFKVEFSSLVSLYLPTSSHLLSIFYREEANQEKKKDDKEEKKRLEAAKKEQKEREKKEQEAKKKFKVFEHRKAITDCKGSKMDLAVKQGDQLDIIRVGGNPEGKWLARSADGSCMFLKTYGLKRSLFVLTEFLYLEIYDDVDSPNAPPPPPISSLPVMKGKNKAEDMDPKKQKKFEKEEKEFRKKFKYEGEIKVLSQVTITSTLNVKKWSGKDLPVKAGEELDVIVKAQGDKLICRNEEGKCEYLLKVCIH</sequence>
<dbReference type="Pfam" id="PF14603">
    <property type="entry name" value="hSH3"/>
    <property type="match status" value="1"/>
</dbReference>
<dbReference type="PANTHER" id="PTHR16830:SF19">
    <property type="entry name" value="FYN-BINDING PROTEIN-LIKE-RELATED"/>
    <property type="match status" value="1"/>
</dbReference>
<dbReference type="GO" id="GO:0007229">
    <property type="term" value="P:integrin-mediated signaling pathway"/>
    <property type="evidence" value="ECO:0007669"/>
    <property type="project" value="InterPro"/>
</dbReference>
<dbReference type="GeneTree" id="ENSGT00530000063460"/>
<evidence type="ECO:0000256" key="1">
    <source>
        <dbReference type="ARBA" id="ARBA00022553"/>
    </source>
</evidence>
<feature type="region of interest" description="Disordered" evidence="2">
    <location>
        <begin position="122"/>
        <end position="333"/>
    </location>
</feature>
<feature type="compositionally biased region" description="Basic and acidic residues" evidence="2">
    <location>
        <begin position="76"/>
        <end position="85"/>
    </location>
</feature>
<keyword evidence="1" id="KW-0597">Phosphoprotein</keyword>
<feature type="region of interest" description="Disordered" evidence="2">
    <location>
        <begin position="16"/>
        <end position="92"/>
    </location>
</feature>
<feature type="compositionally biased region" description="Polar residues" evidence="2">
    <location>
        <begin position="245"/>
        <end position="260"/>
    </location>
</feature>
<dbReference type="PANTHER" id="PTHR16830">
    <property type="entry name" value="SH2 CONTAINING ADAPTOR PRAM-1 RELATED"/>
    <property type="match status" value="1"/>
</dbReference>
<keyword evidence="5" id="KW-1185">Reference proteome</keyword>
<organism evidence="4 5">
    <name type="scientific">Cyprinodon variegatus</name>
    <name type="common">Sheepshead minnow</name>
    <dbReference type="NCBI Taxonomy" id="28743"/>
    <lineage>
        <taxon>Eukaryota</taxon>
        <taxon>Metazoa</taxon>
        <taxon>Chordata</taxon>
        <taxon>Craniata</taxon>
        <taxon>Vertebrata</taxon>
        <taxon>Euteleostomi</taxon>
        <taxon>Actinopterygii</taxon>
        <taxon>Neopterygii</taxon>
        <taxon>Teleostei</taxon>
        <taxon>Neoteleostei</taxon>
        <taxon>Acanthomorphata</taxon>
        <taxon>Ovalentaria</taxon>
        <taxon>Atherinomorphae</taxon>
        <taxon>Cyprinodontiformes</taxon>
        <taxon>Cyprinodontidae</taxon>
        <taxon>Cyprinodon</taxon>
    </lineage>
</organism>
<dbReference type="GO" id="GO:0072659">
    <property type="term" value="P:protein localization to plasma membrane"/>
    <property type="evidence" value="ECO:0007669"/>
    <property type="project" value="TreeGrafter"/>
</dbReference>
<feature type="domain" description="Helically-extended SH3" evidence="3">
    <location>
        <begin position="517"/>
        <end position="583"/>
    </location>
</feature>
<dbReference type="OMA" id="KSSTWSW"/>
<evidence type="ECO:0000313" key="4">
    <source>
        <dbReference type="Ensembl" id="ENSCVAP00000012036.1"/>
    </source>
</evidence>
<feature type="compositionally biased region" description="Basic and acidic residues" evidence="2">
    <location>
        <begin position="199"/>
        <end position="211"/>
    </location>
</feature>
<dbReference type="GO" id="GO:0005886">
    <property type="term" value="C:plasma membrane"/>
    <property type="evidence" value="ECO:0007669"/>
    <property type="project" value="InterPro"/>
</dbReference>
<dbReference type="Proteomes" id="UP000265020">
    <property type="component" value="Unassembled WGS sequence"/>
</dbReference>
<feature type="compositionally biased region" description="Polar residues" evidence="2">
    <location>
        <begin position="224"/>
        <end position="236"/>
    </location>
</feature>
<evidence type="ECO:0000313" key="5">
    <source>
        <dbReference type="Proteomes" id="UP000265020"/>
    </source>
</evidence>
<dbReference type="AlphaFoldDB" id="A0A3Q2D0U7"/>
<dbReference type="InterPro" id="IPR036028">
    <property type="entry name" value="SH3-like_dom_sf"/>
</dbReference>
<evidence type="ECO:0000256" key="2">
    <source>
        <dbReference type="SAM" id="MobiDB-lite"/>
    </source>
</evidence>
<dbReference type="STRING" id="28743.ENSCVAP00000012036"/>
<dbReference type="GO" id="GO:0050852">
    <property type="term" value="P:T cell receptor signaling pathway"/>
    <property type="evidence" value="ECO:0007669"/>
    <property type="project" value="TreeGrafter"/>
</dbReference>
<feature type="compositionally biased region" description="Polar residues" evidence="2">
    <location>
        <begin position="185"/>
        <end position="194"/>
    </location>
</feature>
<dbReference type="InterPro" id="IPR029294">
    <property type="entry name" value="hSH3"/>
</dbReference>
<feature type="compositionally biased region" description="Basic and acidic residues" evidence="2">
    <location>
        <begin position="497"/>
        <end position="509"/>
    </location>
</feature>
<reference evidence="4" key="2">
    <citation type="submission" date="2025-09" db="UniProtKB">
        <authorList>
            <consortium name="Ensembl"/>
        </authorList>
    </citation>
    <scope>IDENTIFICATION</scope>
</reference>
<dbReference type="Gene3D" id="2.30.30.40">
    <property type="entry name" value="SH3 Domains"/>
    <property type="match status" value="2"/>
</dbReference>
<accession>A0A3Q2D0U7</accession>
<feature type="compositionally biased region" description="Pro residues" evidence="2">
    <location>
        <begin position="308"/>
        <end position="317"/>
    </location>
</feature>
<name>A0A3Q2D0U7_CYPVA</name>
<dbReference type="Ensembl" id="ENSCVAT00000019208.1">
    <property type="protein sequence ID" value="ENSCVAP00000012036.1"/>
    <property type="gene ID" value="ENSCVAG00000014435.1"/>
</dbReference>
<feature type="region of interest" description="Disordered" evidence="2">
    <location>
        <begin position="364"/>
        <end position="396"/>
    </location>
</feature>
<dbReference type="SUPFAM" id="SSF50044">
    <property type="entry name" value="SH3-domain"/>
    <property type="match status" value="1"/>
</dbReference>
<feature type="region of interest" description="Disordered" evidence="2">
    <location>
        <begin position="480"/>
        <end position="509"/>
    </location>
</feature>
<dbReference type="InterPro" id="IPR043443">
    <property type="entry name" value="FYB1/2-like"/>
</dbReference>
<evidence type="ECO:0000259" key="3">
    <source>
        <dbReference type="Pfam" id="PF14603"/>
    </source>
</evidence>
<proteinExistence type="predicted"/>